<proteinExistence type="predicted"/>
<protein>
    <submittedName>
        <fullName evidence="2">Uncharacterized protein</fullName>
    </submittedName>
</protein>
<dbReference type="EMBL" id="GBXM01004352">
    <property type="protein sequence ID" value="JAI04226.1"/>
    <property type="molecule type" value="Transcribed_RNA"/>
</dbReference>
<feature type="region of interest" description="Disordered" evidence="1">
    <location>
        <begin position="24"/>
        <end position="50"/>
    </location>
</feature>
<organism evidence="2">
    <name type="scientific">Anguilla anguilla</name>
    <name type="common">European freshwater eel</name>
    <name type="synonym">Muraena anguilla</name>
    <dbReference type="NCBI Taxonomy" id="7936"/>
    <lineage>
        <taxon>Eukaryota</taxon>
        <taxon>Metazoa</taxon>
        <taxon>Chordata</taxon>
        <taxon>Craniata</taxon>
        <taxon>Vertebrata</taxon>
        <taxon>Euteleostomi</taxon>
        <taxon>Actinopterygii</taxon>
        <taxon>Neopterygii</taxon>
        <taxon>Teleostei</taxon>
        <taxon>Anguilliformes</taxon>
        <taxon>Anguillidae</taxon>
        <taxon>Anguilla</taxon>
    </lineage>
</organism>
<evidence type="ECO:0000256" key="1">
    <source>
        <dbReference type="SAM" id="MobiDB-lite"/>
    </source>
</evidence>
<feature type="compositionally biased region" description="Basic and acidic residues" evidence="1">
    <location>
        <begin position="39"/>
        <end position="50"/>
    </location>
</feature>
<evidence type="ECO:0000313" key="2">
    <source>
        <dbReference type="EMBL" id="JAI04226.1"/>
    </source>
</evidence>
<accession>A0A0E9XQW4</accession>
<name>A0A0E9XQW4_ANGAN</name>
<feature type="compositionally biased region" description="Polar residues" evidence="1">
    <location>
        <begin position="27"/>
        <end position="38"/>
    </location>
</feature>
<sequence length="50" mass="5592">MGQDFKDKVRKSILSVLETAFTEEVSRSNSHSNSAINSRTKEKSFSDAEV</sequence>
<reference evidence="2" key="2">
    <citation type="journal article" date="2015" name="Fish Shellfish Immunol.">
        <title>Early steps in the European eel (Anguilla anguilla)-Vibrio vulnificus interaction in the gills: Role of the RtxA13 toxin.</title>
        <authorList>
            <person name="Callol A."/>
            <person name="Pajuelo D."/>
            <person name="Ebbesson L."/>
            <person name="Teles M."/>
            <person name="MacKenzie S."/>
            <person name="Amaro C."/>
        </authorList>
    </citation>
    <scope>NUCLEOTIDE SEQUENCE</scope>
</reference>
<dbReference type="AlphaFoldDB" id="A0A0E9XQW4"/>
<reference evidence="2" key="1">
    <citation type="submission" date="2014-11" db="EMBL/GenBank/DDBJ databases">
        <authorList>
            <person name="Amaro Gonzalez C."/>
        </authorList>
    </citation>
    <scope>NUCLEOTIDE SEQUENCE</scope>
</reference>